<dbReference type="EMBL" id="AUZZ01010707">
    <property type="protein sequence ID" value="EQD28844.1"/>
    <property type="molecule type" value="Genomic_DNA"/>
</dbReference>
<accession>T0ZJD6</accession>
<evidence type="ECO:0000313" key="1">
    <source>
        <dbReference type="EMBL" id="EQD28844.1"/>
    </source>
</evidence>
<reference evidence="1" key="1">
    <citation type="submission" date="2013-08" db="EMBL/GenBank/DDBJ databases">
        <authorList>
            <person name="Mendez C."/>
            <person name="Richter M."/>
            <person name="Ferrer M."/>
            <person name="Sanchez J."/>
        </authorList>
    </citation>
    <scope>NUCLEOTIDE SEQUENCE</scope>
</reference>
<proteinExistence type="predicted"/>
<dbReference type="Gene3D" id="3.30.342.10">
    <property type="entry name" value="DNA Polymerase, chain B, domain 1"/>
    <property type="match status" value="1"/>
</dbReference>
<reference evidence="1" key="2">
    <citation type="journal article" date="2014" name="ISME J.">
        <title>Microbial stratification in low pH oxic and suboxic macroscopic growths along an acid mine drainage.</title>
        <authorList>
            <person name="Mendez-Garcia C."/>
            <person name="Mesa V."/>
            <person name="Sprenger R.R."/>
            <person name="Richter M."/>
            <person name="Diez M.S."/>
            <person name="Solano J."/>
            <person name="Bargiela R."/>
            <person name="Golyshina O.V."/>
            <person name="Manteca A."/>
            <person name="Ramos J.L."/>
            <person name="Gallego J.R."/>
            <person name="Llorente I."/>
            <person name="Martins Dos Santos V.A."/>
            <person name="Jensen O.N."/>
            <person name="Pelaez A.I."/>
            <person name="Sanchez J."/>
            <person name="Ferrer M."/>
        </authorList>
    </citation>
    <scope>NUCLEOTIDE SEQUENCE</scope>
</reference>
<sequence>MTRISADAATMEELGEPKDGITIEGTILDIDYATMEGKVVIRVTVKGSDGRAYDLIDDEFKPYFYF</sequence>
<protein>
    <submittedName>
        <fullName evidence="1">Uncharacterized protein</fullName>
    </submittedName>
</protein>
<feature type="non-terminal residue" evidence="1">
    <location>
        <position position="66"/>
    </location>
</feature>
<organism evidence="1">
    <name type="scientific">mine drainage metagenome</name>
    <dbReference type="NCBI Taxonomy" id="410659"/>
    <lineage>
        <taxon>unclassified sequences</taxon>
        <taxon>metagenomes</taxon>
        <taxon>ecological metagenomes</taxon>
    </lineage>
</organism>
<gene>
    <name evidence="1" type="ORF">B2A_14730</name>
</gene>
<name>T0ZJD6_9ZZZZ</name>
<comment type="caution">
    <text evidence="1">The sequence shown here is derived from an EMBL/GenBank/DDBJ whole genome shotgun (WGS) entry which is preliminary data.</text>
</comment>
<dbReference type="AlphaFoldDB" id="T0ZJD6"/>